<reference evidence="1" key="1">
    <citation type="submission" date="2009-02" db="EMBL/GenBank/DDBJ databases">
        <title>The Genome Sequence of Ajellomyces capsulatus strain G186AR.</title>
        <authorList>
            <consortium name="The Broad Institute Genome Sequencing Platform"/>
            <person name="Champion M."/>
            <person name="Cuomo C."/>
            <person name="Ma L.-J."/>
            <person name="Henn M.R."/>
            <person name="Sil A."/>
            <person name="Goldman B."/>
            <person name="Young S.K."/>
            <person name="Kodira C.D."/>
            <person name="Zeng Q."/>
            <person name="Koehrsen M."/>
            <person name="Alvarado L."/>
            <person name="Berlin A."/>
            <person name="Borenstein D."/>
            <person name="Chen Z."/>
            <person name="Engels R."/>
            <person name="Freedman E."/>
            <person name="Gellesch M."/>
            <person name="Goldberg J."/>
            <person name="Griggs A."/>
            <person name="Gujja S."/>
            <person name="Heiman D."/>
            <person name="Hepburn T."/>
            <person name="Howarth C."/>
            <person name="Jen D."/>
            <person name="Larson L."/>
            <person name="Lewis B."/>
            <person name="Mehta T."/>
            <person name="Park D."/>
            <person name="Pearson M."/>
            <person name="Roberts A."/>
            <person name="Saif S."/>
            <person name="Shea T."/>
            <person name="Shenoy N."/>
            <person name="Sisk P."/>
            <person name="Stolte C."/>
            <person name="Sykes S."/>
            <person name="Walk T."/>
            <person name="White J."/>
            <person name="Yandava C."/>
            <person name="Klein B."/>
            <person name="McEwen J.G."/>
            <person name="Puccia R."/>
            <person name="Goldman G.H."/>
            <person name="Felipe M.S."/>
            <person name="Nino-Vega G."/>
            <person name="San-Blas G."/>
            <person name="Taylor J."/>
            <person name="Mendoza L."/>
            <person name="Galagan J."/>
            <person name="Nusbaum C."/>
            <person name="Birren B."/>
        </authorList>
    </citation>
    <scope>NUCLEOTIDE SEQUENCE</scope>
    <source>
        <strain evidence="1">G186AR</strain>
    </source>
</reference>
<accession>C0ND73</accession>
<dbReference type="InParanoid" id="C0ND73"/>
<dbReference type="AlphaFoldDB" id="C0ND73"/>
<organism evidence="1 2">
    <name type="scientific">Ajellomyces capsulatus (strain G186AR / H82 / ATCC MYA-2454 / RMSCC 2432)</name>
    <name type="common">Darling's disease fungus</name>
    <name type="synonym">Histoplasma capsulatum</name>
    <dbReference type="NCBI Taxonomy" id="447093"/>
    <lineage>
        <taxon>Eukaryota</taxon>
        <taxon>Fungi</taxon>
        <taxon>Dikarya</taxon>
        <taxon>Ascomycota</taxon>
        <taxon>Pezizomycotina</taxon>
        <taxon>Eurotiomycetes</taxon>
        <taxon>Eurotiomycetidae</taxon>
        <taxon>Onygenales</taxon>
        <taxon>Ajellomycetaceae</taxon>
        <taxon>Histoplasma</taxon>
    </lineage>
</organism>
<proteinExistence type="predicted"/>
<evidence type="ECO:0000313" key="2">
    <source>
        <dbReference type="Proteomes" id="UP000001631"/>
    </source>
</evidence>
<dbReference type="Proteomes" id="UP000001631">
    <property type="component" value="Unassembled WGS sequence"/>
</dbReference>
<keyword evidence="2" id="KW-1185">Reference proteome</keyword>
<dbReference type="RefSeq" id="XP_045292094.1">
    <property type="nucleotide sequence ID" value="XM_045428119.1"/>
</dbReference>
<gene>
    <name evidence="1" type="ORF">HCBG_01069</name>
</gene>
<protein>
    <submittedName>
        <fullName evidence="1">Uncharacterized protein</fullName>
    </submittedName>
</protein>
<dbReference type="EMBL" id="GG663363">
    <property type="protein sequence ID" value="EEH11614.1"/>
    <property type="molecule type" value="Genomic_DNA"/>
</dbReference>
<evidence type="ECO:0000313" key="1">
    <source>
        <dbReference type="EMBL" id="EEH11614.1"/>
    </source>
</evidence>
<dbReference type="HOGENOM" id="CLU_1805623_0_0_1"/>
<sequence>MKTSSGLDGRLQALTKRCFYIQVKDLEVNRGSVLHNIDKNSLKAVFSAYAVIANHTLKNEIDDVVALQINRDASCRLEGAEGSSRVVAASSVSLGNFADVFNIAQCFVVLDIRYQYLPCTNTEKYHKKIRGSIFNTIPRFDQI</sequence>
<dbReference type="GeneID" id="69034086"/>
<name>C0ND73_AJECG</name>